<gene>
    <name evidence="2" type="ORF">CBM2612_P0094</name>
    <name evidence="1" type="ORF">CBM2613_P20019</name>
</gene>
<dbReference type="AlphaFoldDB" id="A0A375HED2"/>
<evidence type="ECO:0000313" key="3">
    <source>
        <dbReference type="Proteomes" id="UP000256952"/>
    </source>
</evidence>
<reference evidence="1" key="2">
    <citation type="submission" date="2018-01" db="EMBL/GenBank/DDBJ databases">
        <authorList>
            <person name="Clerissi C."/>
        </authorList>
    </citation>
    <scope>NUCLEOTIDE SEQUENCE</scope>
    <source>
        <strain evidence="1">Cupriavidus taiwanensis STM 8556</strain>
        <plasmid evidence="1">CBM2613_p</plasmid>
    </source>
</reference>
<dbReference type="EMBL" id="LT976981">
    <property type="protein sequence ID" value="SOZ74452.1"/>
    <property type="molecule type" value="Genomic_DNA"/>
</dbReference>
<reference evidence="2 3" key="1">
    <citation type="submission" date="2018-01" db="EMBL/GenBank/DDBJ databases">
        <authorList>
            <person name="Gaut B.S."/>
            <person name="Morton B.R."/>
            <person name="Clegg M.T."/>
            <person name="Duvall M.R."/>
        </authorList>
    </citation>
    <scope>NUCLEOTIDE SEQUENCE</scope>
    <source>
        <strain evidence="2">Cupriavidus taiwanensis STM 8555</strain>
        <plasmid evidence="2">I</plasmid>
        <plasmid evidence="3">Plasmid cbm2613_p</plasmid>
    </source>
</reference>
<name>A0A375HED2_9BURK</name>
<sequence>MTNIAPDPGFKRARSYHRSISHVKLTNDIGMAGICTTESLRSWETKPMGCVAVYVQSTMRSRSWGAGMTYEENLAALTLPLFAGSFFIYQTLNGMDTANIARILPHISLLVFIFRDNGCWPSIKTKNFNLECQ</sequence>
<geneLocation type="plasmid" evidence="1">
    <name>CBM2613_p</name>
</geneLocation>
<proteinExistence type="predicted"/>
<organism evidence="2">
    <name type="scientific">Cupriavidus taiwanensis</name>
    <dbReference type="NCBI Taxonomy" id="164546"/>
    <lineage>
        <taxon>Bacteria</taxon>
        <taxon>Pseudomonadati</taxon>
        <taxon>Pseudomonadota</taxon>
        <taxon>Betaproteobacteria</taxon>
        <taxon>Burkholderiales</taxon>
        <taxon>Burkholderiaceae</taxon>
        <taxon>Cupriavidus</taxon>
    </lineage>
</organism>
<accession>A0A375HED2</accession>
<evidence type="ECO:0000313" key="1">
    <source>
        <dbReference type="EMBL" id="SOZ74452.1"/>
    </source>
</evidence>
<dbReference type="EMBL" id="LT984809">
    <property type="protein sequence ID" value="SPD48749.1"/>
    <property type="molecule type" value="Genomic_DNA"/>
</dbReference>
<protein>
    <submittedName>
        <fullName evidence="2">Uncharacterized protein</fullName>
    </submittedName>
</protein>
<dbReference type="Proteomes" id="UP000256952">
    <property type="component" value="Plasmid CBM2613_p"/>
</dbReference>
<keyword evidence="2" id="KW-0614">Plasmid</keyword>
<geneLocation type="plasmid" evidence="2">
    <name>I</name>
</geneLocation>
<evidence type="ECO:0000313" key="2">
    <source>
        <dbReference type="EMBL" id="SPD48749.1"/>
    </source>
</evidence>
<geneLocation type="plasmid" evidence="3">
    <name>cbm2613_p</name>
</geneLocation>